<dbReference type="Proteomes" id="UP000007800">
    <property type="component" value="Unassembled WGS sequence"/>
</dbReference>
<dbReference type="EMBL" id="GG673069">
    <property type="protein sequence ID" value="EER15843.1"/>
    <property type="molecule type" value="Genomic_DNA"/>
</dbReference>
<accession>C5KGY1</accession>
<dbReference type="GeneID" id="9060603"/>
<feature type="transmembrane region" description="Helical" evidence="1">
    <location>
        <begin position="59"/>
        <end position="80"/>
    </location>
</feature>
<reference evidence="2 3" key="1">
    <citation type="submission" date="2008-07" db="EMBL/GenBank/DDBJ databases">
        <authorList>
            <person name="El-Sayed N."/>
            <person name="Caler E."/>
            <person name="Inman J."/>
            <person name="Amedeo P."/>
            <person name="Hass B."/>
            <person name="Wortman J."/>
        </authorList>
    </citation>
    <scope>NUCLEOTIDE SEQUENCE [LARGE SCALE GENOMIC DNA]</scope>
    <source>
        <strain evidence="3">ATCC 50983 / TXsc</strain>
    </source>
</reference>
<dbReference type="InParanoid" id="C5KGY1"/>
<dbReference type="OrthoDB" id="10615013at2759"/>
<name>C5KGY1_PERM5</name>
<feature type="transmembrane region" description="Helical" evidence="1">
    <location>
        <begin position="101"/>
        <end position="122"/>
    </location>
</feature>
<feature type="transmembrane region" description="Helical" evidence="1">
    <location>
        <begin position="20"/>
        <end position="39"/>
    </location>
</feature>
<evidence type="ECO:0000256" key="1">
    <source>
        <dbReference type="SAM" id="Phobius"/>
    </source>
</evidence>
<protein>
    <submittedName>
        <fullName evidence="2">Uncharacterized protein</fullName>
    </submittedName>
</protein>
<keyword evidence="1" id="KW-0812">Transmembrane</keyword>
<proteinExistence type="predicted"/>
<dbReference type="RefSeq" id="XP_002784047.1">
    <property type="nucleotide sequence ID" value="XM_002784001.1"/>
</dbReference>
<evidence type="ECO:0000313" key="3">
    <source>
        <dbReference type="Proteomes" id="UP000007800"/>
    </source>
</evidence>
<feature type="transmembrane region" description="Helical" evidence="1">
    <location>
        <begin position="142"/>
        <end position="163"/>
    </location>
</feature>
<keyword evidence="3" id="KW-1185">Reference proteome</keyword>
<dbReference type="OMA" id="LIYMMGM"/>
<evidence type="ECO:0000313" key="2">
    <source>
        <dbReference type="EMBL" id="EER15843.1"/>
    </source>
</evidence>
<sequence length="177" mass="19316">MSAGKSSSSNTTLRQPKVSLVPIIILIYMMGMLICDMTFDIQGTGEECRSYYCRQFENLQTPLGAARVFVPTGVAGIIILRDYYLNTNNKLAPMHSVTLQAAAVVLLLLMGLGTMGLSLMAVHSACPDGTSELWDHIVRRTLLPVHTVMGFTLGGAATLLWLARRVIESSPKTEKLE</sequence>
<organism evidence="3">
    <name type="scientific">Perkinsus marinus (strain ATCC 50983 / TXsc)</name>
    <dbReference type="NCBI Taxonomy" id="423536"/>
    <lineage>
        <taxon>Eukaryota</taxon>
        <taxon>Sar</taxon>
        <taxon>Alveolata</taxon>
        <taxon>Perkinsozoa</taxon>
        <taxon>Perkinsea</taxon>
        <taxon>Perkinsida</taxon>
        <taxon>Perkinsidae</taxon>
        <taxon>Perkinsus</taxon>
    </lineage>
</organism>
<dbReference type="AlphaFoldDB" id="C5KGY1"/>
<gene>
    <name evidence="2" type="ORF">Pmar_PMAR003295</name>
</gene>
<keyword evidence="1" id="KW-1133">Transmembrane helix</keyword>
<keyword evidence="1" id="KW-0472">Membrane</keyword>